<evidence type="ECO:0000313" key="15">
    <source>
        <dbReference type="Proteomes" id="UP000265955"/>
    </source>
</evidence>
<evidence type="ECO:0000256" key="2">
    <source>
        <dbReference type="ARBA" id="ARBA00009810"/>
    </source>
</evidence>
<evidence type="ECO:0000256" key="3">
    <source>
        <dbReference type="ARBA" id="ARBA00022448"/>
    </source>
</evidence>
<accession>A0A3A3FLH2</accession>
<evidence type="ECO:0000256" key="6">
    <source>
        <dbReference type="ARBA" id="ARBA00023077"/>
    </source>
</evidence>
<dbReference type="PANTHER" id="PTHR30069:SF27">
    <property type="entry name" value="BLL4766 PROTEIN"/>
    <property type="match status" value="1"/>
</dbReference>
<dbReference type="InterPro" id="IPR037066">
    <property type="entry name" value="Plug_dom_sf"/>
</dbReference>
<dbReference type="GO" id="GO:0009279">
    <property type="term" value="C:cell outer membrane"/>
    <property type="evidence" value="ECO:0007669"/>
    <property type="project" value="UniProtKB-SubCell"/>
</dbReference>
<sequence length="614" mass="67631">MDARDVAELSLEELATIRVTSVSKRSESLADAPSSIYVITANDIHRSGATTLTEAMRLAPNLQVARVDARNYAITARGFNSAFENKLLVLIDGRTVYSPLFSGVFWDAQDVVLEDVERIEVISGPGATLWGANAVNGVINIITKRAADTQGALAEAGASKNEKNGAVRYGGALDNGGHYRIYAKYADNDDTRRADGAPVLTGWHRKQAGFRADWGNSAQSFTVQGDTYDGSLHQLGTRDIGISGANLVGRMNTRLDDGSSLGLQAYWDYTERNQPNAFIEHLHTFDIQLQHSLKLADTHDVVWGAGYRLALDRVQNDRAFAFLPGSLNMYWGNLFVQDEITLHDDVRLTLGAKLENNNYTGVEFLPTLRMSWKPAANELIWGSASRSIRAPSRIDRDFFSPTSPPIVNGLPRFAIAGGPGFESEVANVVEIGYRIQPLPTLSYTATAFYSKYDKLRTLEPNPNGFGSVFSNMAEGDARGIEMWGNWQAMPEWRLAAGLVAQRVNTTLNPGSRDASGTTGLATSDPTHYWMLRSSYDMAQGQEFDVTLRHVGALSRPTVPAYTAVDMRYGWKIRRGLELSVVGQNLFDRTHAEFGAAPGRSEYERAVFVKILWKQ</sequence>
<dbReference type="PROSITE" id="PS52016">
    <property type="entry name" value="TONB_DEPENDENT_REC_3"/>
    <property type="match status" value="1"/>
</dbReference>
<dbReference type="InterPro" id="IPR039426">
    <property type="entry name" value="TonB-dep_rcpt-like"/>
</dbReference>
<gene>
    <name evidence="14" type="ORF">D3871_23175</name>
</gene>
<dbReference type="Gene3D" id="2.170.130.10">
    <property type="entry name" value="TonB-dependent receptor, plug domain"/>
    <property type="match status" value="1"/>
</dbReference>
<dbReference type="InterPro" id="IPR012910">
    <property type="entry name" value="Plug_dom"/>
</dbReference>
<evidence type="ECO:0000256" key="11">
    <source>
        <dbReference type="RuleBase" id="RU003357"/>
    </source>
</evidence>
<organism evidence="14 15">
    <name type="scientific">Noviherbaspirillum saxi</name>
    <dbReference type="NCBI Taxonomy" id="2320863"/>
    <lineage>
        <taxon>Bacteria</taxon>
        <taxon>Pseudomonadati</taxon>
        <taxon>Pseudomonadota</taxon>
        <taxon>Betaproteobacteria</taxon>
        <taxon>Burkholderiales</taxon>
        <taxon>Oxalobacteraceae</taxon>
        <taxon>Noviherbaspirillum</taxon>
    </lineage>
</organism>
<dbReference type="Proteomes" id="UP000265955">
    <property type="component" value="Unassembled WGS sequence"/>
</dbReference>
<comment type="similarity">
    <text evidence="2 10 11">Belongs to the TonB-dependent receptor family.</text>
</comment>
<dbReference type="InterPro" id="IPR000531">
    <property type="entry name" value="Beta-barrel_TonB"/>
</dbReference>
<dbReference type="EMBL" id="QYUO01000002">
    <property type="protein sequence ID" value="RJF96378.1"/>
    <property type="molecule type" value="Genomic_DNA"/>
</dbReference>
<keyword evidence="15" id="KW-1185">Reference proteome</keyword>
<dbReference type="CDD" id="cd01347">
    <property type="entry name" value="ligand_gated_channel"/>
    <property type="match status" value="1"/>
</dbReference>
<comment type="caution">
    <text evidence="14">The sequence shown here is derived from an EMBL/GenBank/DDBJ whole genome shotgun (WGS) entry which is preliminary data.</text>
</comment>
<dbReference type="Gene3D" id="2.40.170.20">
    <property type="entry name" value="TonB-dependent receptor, beta-barrel domain"/>
    <property type="match status" value="1"/>
</dbReference>
<evidence type="ECO:0000256" key="8">
    <source>
        <dbReference type="ARBA" id="ARBA00023170"/>
    </source>
</evidence>
<evidence type="ECO:0000256" key="5">
    <source>
        <dbReference type="ARBA" id="ARBA00022692"/>
    </source>
</evidence>
<dbReference type="AlphaFoldDB" id="A0A3A3FLH2"/>
<dbReference type="Pfam" id="PF00593">
    <property type="entry name" value="TonB_dep_Rec_b-barrel"/>
    <property type="match status" value="1"/>
</dbReference>
<evidence type="ECO:0000259" key="13">
    <source>
        <dbReference type="Pfam" id="PF07715"/>
    </source>
</evidence>
<dbReference type="GO" id="GO:0044718">
    <property type="term" value="P:siderophore transmembrane transport"/>
    <property type="evidence" value="ECO:0007669"/>
    <property type="project" value="TreeGrafter"/>
</dbReference>
<comment type="subcellular location">
    <subcellularLocation>
        <location evidence="1 10">Cell outer membrane</location>
        <topology evidence="1 10">Multi-pass membrane protein</topology>
    </subcellularLocation>
</comment>
<feature type="domain" description="TonB-dependent receptor plug" evidence="13">
    <location>
        <begin position="29"/>
        <end position="138"/>
    </location>
</feature>
<reference evidence="15" key="1">
    <citation type="submission" date="2018-09" db="EMBL/GenBank/DDBJ databases">
        <authorList>
            <person name="Zhu H."/>
        </authorList>
    </citation>
    <scope>NUCLEOTIDE SEQUENCE [LARGE SCALE GENOMIC DNA]</scope>
    <source>
        <strain evidence="15">K1R23-30</strain>
    </source>
</reference>
<keyword evidence="3 10" id="KW-0813">Transport</keyword>
<evidence type="ECO:0000256" key="7">
    <source>
        <dbReference type="ARBA" id="ARBA00023136"/>
    </source>
</evidence>
<evidence type="ECO:0000256" key="10">
    <source>
        <dbReference type="PROSITE-ProRule" id="PRU01360"/>
    </source>
</evidence>
<keyword evidence="4 10" id="KW-1134">Transmembrane beta strand</keyword>
<dbReference type="OrthoDB" id="183532at2"/>
<keyword evidence="7 10" id="KW-0472">Membrane</keyword>
<evidence type="ECO:0000256" key="4">
    <source>
        <dbReference type="ARBA" id="ARBA00022452"/>
    </source>
</evidence>
<dbReference type="Pfam" id="PF07715">
    <property type="entry name" value="Plug"/>
    <property type="match status" value="1"/>
</dbReference>
<proteinExistence type="inferred from homology"/>
<dbReference type="GO" id="GO:0015344">
    <property type="term" value="F:siderophore uptake transmembrane transporter activity"/>
    <property type="evidence" value="ECO:0007669"/>
    <property type="project" value="TreeGrafter"/>
</dbReference>
<evidence type="ECO:0000313" key="14">
    <source>
        <dbReference type="EMBL" id="RJF96378.1"/>
    </source>
</evidence>
<dbReference type="InterPro" id="IPR036942">
    <property type="entry name" value="Beta-barrel_TonB_sf"/>
</dbReference>
<keyword evidence="8 14" id="KW-0675">Receptor</keyword>
<evidence type="ECO:0000256" key="1">
    <source>
        <dbReference type="ARBA" id="ARBA00004571"/>
    </source>
</evidence>
<dbReference type="PANTHER" id="PTHR30069">
    <property type="entry name" value="TONB-DEPENDENT OUTER MEMBRANE RECEPTOR"/>
    <property type="match status" value="1"/>
</dbReference>
<evidence type="ECO:0000256" key="9">
    <source>
        <dbReference type="ARBA" id="ARBA00023237"/>
    </source>
</evidence>
<keyword evidence="6 11" id="KW-0798">TonB box</keyword>
<feature type="domain" description="TonB-dependent receptor-like beta-barrel" evidence="12">
    <location>
        <begin position="164"/>
        <end position="585"/>
    </location>
</feature>
<keyword evidence="5 10" id="KW-0812">Transmembrane</keyword>
<protein>
    <submittedName>
        <fullName evidence="14">TonB-dependent receptor</fullName>
    </submittedName>
</protein>
<evidence type="ECO:0000259" key="12">
    <source>
        <dbReference type="Pfam" id="PF00593"/>
    </source>
</evidence>
<keyword evidence="9 10" id="KW-0998">Cell outer membrane</keyword>
<dbReference type="SUPFAM" id="SSF56935">
    <property type="entry name" value="Porins"/>
    <property type="match status" value="1"/>
</dbReference>
<name>A0A3A3FLH2_9BURK</name>